<evidence type="ECO:0000256" key="1">
    <source>
        <dbReference type="SAM" id="SignalP"/>
    </source>
</evidence>
<feature type="signal peptide" evidence="1">
    <location>
        <begin position="1"/>
        <end position="23"/>
    </location>
</feature>
<evidence type="ECO:0000313" key="2">
    <source>
        <dbReference type="EMBL" id="MBB6111985.1"/>
    </source>
</evidence>
<evidence type="ECO:0000313" key="3">
    <source>
        <dbReference type="EMBL" id="MBB6126496.1"/>
    </source>
</evidence>
<feature type="chain" id="PRO_5044563174" evidence="1">
    <location>
        <begin position="24"/>
        <end position="182"/>
    </location>
</feature>
<sequence length="182" mass="19305">MKKKFILMPTLLVLLTISCSVWAQAGKNMVTYTIDGGTFHHKLITFSANPKAASSGVDASAGYLKLYIDDAPSADADSKYALVLIFNKLGTGTAKIFDPVSNATGDDKGAVVCFTLGLPQNKGSLFLTRSLNFPAHTPGTITITRFGPVGGTIEGTFEATLIDLGRVKYTITGGHFVITRKA</sequence>
<comment type="caution">
    <text evidence="3">The sequence shown here is derived from an EMBL/GenBank/DDBJ whole genome shotgun (WGS) entry which is preliminary data.</text>
</comment>
<dbReference type="RefSeq" id="WP_076376902.1">
    <property type="nucleotide sequence ID" value="NZ_FTMG01000015.1"/>
</dbReference>
<dbReference type="EMBL" id="JACHCB010000015">
    <property type="protein sequence ID" value="MBB6111985.1"/>
    <property type="molecule type" value="Genomic_DNA"/>
</dbReference>
<name>A0A1N7ETS9_9SPHI</name>
<dbReference type="Proteomes" id="UP000548326">
    <property type="component" value="Unassembled WGS sequence"/>
</dbReference>
<protein>
    <submittedName>
        <fullName evidence="3">Uncharacterized protein</fullName>
    </submittedName>
</protein>
<evidence type="ECO:0000313" key="5">
    <source>
        <dbReference type="Proteomes" id="UP000548326"/>
    </source>
</evidence>
<gene>
    <name evidence="3" type="ORF">HDF22_000601</name>
    <name evidence="2" type="ORF">HDF23_004758</name>
</gene>
<dbReference type="STRING" id="354630.SAMN05421821_11590"/>
<dbReference type="Proteomes" id="UP000541583">
    <property type="component" value="Unassembled WGS sequence"/>
</dbReference>
<dbReference type="PROSITE" id="PS51257">
    <property type="entry name" value="PROKAR_LIPOPROTEIN"/>
    <property type="match status" value="1"/>
</dbReference>
<organism evidence="3 5">
    <name type="scientific">Mucilaginibacter lappiensis</name>
    <dbReference type="NCBI Taxonomy" id="354630"/>
    <lineage>
        <taxon>Bacteria</taxon>
        <taxon>Pseudomonadati</taxon>
        <taxon>Bacteroidota</taxon>
        <taxon>Sphingobacteriia</taxon>
        <taxon>Sphingobacteriales</taxon>
        <taxon>Sphingobacteriaceae</taxon>
        <taxon>Mucilaginibacter</taxon>
    </lineage>
</organism>
<dbReference type="OrthoDB" id="1349136at2"/>
<accession>A0A1N7ETS9</accession>
<keyword evidence="4" id="KW-1185">Reference proteome</keyword>
<evidence type="ECO:0000313" key="4">
    <source>
        <dbReference type="Proteomes" id="UP000541583"/>
    </source>
</evidence>
<proteinExistence type="predicted"/>
<reference evidence="4 5" key="1">
    <citation type="submission" date="2020-08" db="EMBL/GenBank/DDBJ databases">
        <title>Genomic Encyclopedia of Type Strains, Phase IV (KMG-V): Genome sequencing to study the core and pangenomes of soil and plant-associated prokaryotes.</title>
        <authorList>
            <person name="Whitman W."/>
        </authorList>
    </citation>
    <scope>NUCLEOTIDE SEQUENCE [LARGE SCALE GENOMIC DNA]</scope>
    <source>
        <strain evidence="2 4">ANJLi2</strain>
        <strain evidence="3 5">MP601</strain>
    </source>
</reference>
<dbReference type="AlphaFoldDB" id="A0A1N7ETS9"/>
<keyword evidence="1" id="KW-0732">Signal</keyword>
<dbReference type="EMBL" id="JACHCA010000002">
    <property type="protein sequence ID" value="MBB6126496.1"/>
    <property type="molecule type" value="Genomic_DNA"/>
</dbReference>